<evidence type="ECO:0000256" key="3">
    <source>
        <dbReference type="ARBA" id="ARBA00023163"/>
    </source>
</evidence>
<dbReference type="InterPro" id="IPR018060">
    <property type="entry name" value="HTH_AraC"/>
</dbReference>
<dbReference type="SUPFAM" id="SSF46689">
    <property type="entry name" value="Homeodomain-like"/>
    <property type="match status" value="2"/>
</dbReference>
<dbReference type="InterPro" id="IPR003313">
    <property type="entry name" value="AraC-bd"/>
</dbReference>
<dbReference type="Pfam" id="PF12833">
    <property type="entry name" value="HTH_18"/>
    <property type="match status" value="1"/>
</dbReference>
<dbReference type="Gene3D" id="2.60.120.10">
    <property type="entry name" value="Jelly Rolls"/>
    <property type="match status" value="1"/>
</dbReference>
<dbReference type="InterPro" id="IPR011051">
    <property type="entry name" value="RmlC_Cupin_sf"/>
</dbReference>
<dbReference type="Pfam" id="PF02311">
    <property type="entry name" value="AraC_binding"/>
    <property type="match status" value="1"/>
</dbReference>
<dbReference type="InterPro" id="IPR018062">
    <property type="entry name" value="HTH_AraC-typ_CS"/>
</dbReference>
<dbReference type="Gene3D" id="1.10.10.60">
    <property type="entry name" value="Homeodomain-like"/>
    <property type="match status" value="2"/>
</dbReference>
<name>A0ABY7W2M5_9BACT</name>
<evidence type="ECO:0000256" key="1">
    <source>
        <dbReference type="ARBA" id="ARBA00023015"/>
    </source>
</evidence>
<evidence type="ECO:0000259" key="4">
    <source>
        <dbReference type="PROSITE" id="PS01124"/>
    </source>
</evidence>
<feature type="domain" description="HTH araC/xylS-type" evidence="4">
    <location>
        <begin position="173"/>
        <end position="274"/>
    </location>
</feature>
<reference evidence="5 6" key="1">
    <citation type="submission" date="2023-02" db="EMBL/GenBank/DDBJ databases">
        <title>Genome sequence of Lentisphaera profundi SAORIC-696.</title>
        <authorList>
            <person name="Kim e."/>
            <person name="Cho J.-C."/>
            <person name="Choi A."/>
            <person name="Kang I."/>
        </authorList>
    </citation>
    <scope>NUCLEOTIDE SEQUENCE [LARGE SCALE GENOMIC DNA]</scope>
    <source>
        <strain evidence="5 6">SAORIC-696</strain>
    </source>
</reference>
<gene>
    <name evidence="5" type="ORF">PQO03_11855</name>
</gene>
<dbReference type="PROSITE" id="PS01124">
    <property type="entry name" value="HTH_ARAC_FAMILY_2"/>
    <property type="match status" value="1"/>
</dbReference>
<dbReference type="RefSeq" id="WP_274153404.1">
    <property type="nucleotide sequence ID" value="NZ_CP117812.1"/>
</dbReference>
<dbReference type="InterPro" id="IPR020449">
    <property type="entry name" value="Tscrpt_reg_AraC-type_HTH"/>
</dbReference>
<keyword evidence="1" id="KW-0805">Transcription regulation</keyword>
<dbReference type="PROSITE" id="PS00041">
    <property type="entry name" value="HTH_ARAC_FAMILY_1"/>
    <property type="match status" value="1"/>
</dbReference>
<dbReference type="PANTHER" id="PTHR43280:SF27">
    <property type="entry name" value="TRANSCRIPTIONAL REGULATOR MTLR"/>
    <property type="match status" value="1"/>
</dbReference>
<dbReference type="SUPFAM" id="SSF51182">
    <property type="entry name" value="RmlC-like cupins"/>
    <property type="match status" value="1"/>
</dbReference>
<dbReference type="PANTHER" id="PTHR43280">
    <property type="entry name" value="ARAC-FAMILY TRANSCRIPTIONAL REGULATOR"/>
    <property type="match status" value="1"/>
</dbReference>
<accession>A0ABY7W2M5</accession>
<keyword evidence="3" id="KW-0804">Transcription</keyword>
<organism evidence="5 6">
    <name type="scientific">Lentisphaera profundi</name>
    <dbReference type="NCBI Taxonomy" id="1658616"/>
    <lineage>
        <taxon>Bacteria</taxon>
        <taxon>Pseudomonadati</taxon>
        <taxon>Lentisphaerota</taxon>
        <taxon>Lentisphaeria</taxon>
        <taxon>Lentisphaerales</taxon>
        <taxon>Lentisphaeraceae</taxon>
        <taxon>Lentisphaera</taxon>
    </lineage>
</organism>
<dbReference type="PRINTS" id="PR00032">
    <property type="entry name" value="HTHARAC"/>
</dbReference>
<dbReference type="EMBL" id="CP117812">
    <property type="protein sequence ID" value="WDE98533.1"/>
    <property type="molecule type" value="Genomic_DNA"/>
</dbReference>
<evidence type="ECO:0000313" key="6">
    <source>
        <dbReference type="Proteomes" id="UP001214250"/>
    </source>
</evidence>
<proteinExistence type="predicted"/>
<dbReference type="InterPro" id="IPR009057">
    <property type="entry name" value="Homeodomain-like_sf"/>
</dbReference>
<dbReference type="Proteomes" id="UP001214250">
    <property type="component" value="Chromosome 2"/>
</dbReference>
<dbReference type="SMART" id="SM00342">
    <property type="entry name" value="HTH_ARAC"/>
    <property type="match status" value="1"/>
</dbReference>
<protein>
    <submittedName>
        <fullName evidence="5">Helix-turn-helix transcriptional regulator</fullName>
    </submittedName>
</protein>
<keyword evidence="2" id="KW-0238">DNA-binding</keyword>
<evidence type="ECO:0000256" key="2">
    <source>
        <dbReference type="ARBA" id="ARBA00023125"/>
    </source>
</evidence>
<dbReference type="InterPro" id="IPR014710">
    <property type="entry name" value="RmlC-like_jellyroll"/>
</dbReference>
<evidence type="ECO:0000313" key="5">
    <source>
        <dbReference type="EMBL" id="WDE98533.1"/>
    </source>
</evidence>
<keyword evidence="6" id="KW-1185">Reference proteome</keyword>
<sequence length="277" mass="31924">MLANKEIIVLAAESRLKSLYREDDSFNFNWHFHREFEITLILNGQGSRLIGENMASYQDLDLVFIPPNMAHSWTSDPSKEKQKALVLQFNRDCFGADFFSSVELSSLSDLLSHAWAYPFAAAEKAKVLMFQIHHSQGVQRMIHFLRLLDLLQSSEGSKISLLTNQSQSDSRVQEQFNLIVDRLVNDKDIKVPQLATELAMSESTFRRFFKKHCGHSVIDFYNELRINKACLLLQNKKHDSITFIAEEAGFNNISHFNRQFKKLKGGKPSDYRKGYNP</sequence>